<evidence type="ECO:0000256" key="1">
    <source>
        <dbReference type="SAM" id="MobiDB-lite"/>
    </source>
</evidence>
<evidence type="ECO:0000259" key="2">
    <source>
        <dbReference type="Pfam" id="PF08245"/>
    </source>
</evidence>
<gene>
    <name evidence="3" type="ORF">GCM10012280_65820</name>
</gene>
<dbReference type="AlphaFoldDB" id="A0A917ZYY1"/>
<feature type="region of interest" description="Disordered" evidence="1">
    <location>
        <begin position="138"/>
        <end position="166"/>
    </location>
</feature>
<dbReference type="GO" id="GO:0016881">
    <property type="term" value="F:acid-amino acid ligase activity"/>
    <property type="evidence" value="ECO:0007669"/>
    <property type="project" value="InterPro"/>
</dbReference>
<keyword evidence="4" id="KW-1185">Reference proteome</keyword>
<accession>A0A917ZYY1</accession>
<name>A0A917ZYY1_9ACTN</name>
<dbReference type="InterPro" id="IPR036565">
    <property type="entry name" value="Mur-like_cat_sf"/>
</dbReference>
<dbReference type="Gene3D" id="3.40.1190.10">
    <property type="entry name" value="Mur-like, catalytic domain"/>
    <property type="match status" value="1"/>
</dbReference>
<dbReference type="GO" id="GO:0005524">
    <property type="term" value="F:ATP binding"/>
    <property type="evidence" value="ECO:0007669"/>
    <property type="project" value="InterPro"/>
</dbReference>
<dbReference type="InterPro" id="IPR013221">
    <property type="entry name" value="Mur_ligase_cen"/>
</dbReference>
<dbReference type="SUPFAM" id="SSF53623">
    <property type="entry name" value="MurD-like peptide ligases, catalytic domain"/>
    <property type="match status" value="1"/>
</dbReference>
<dbReference type="EMBL" id="BMMS01000045">
    <property type="protein sequence ID" value="GGO99422.1"/>
    <property type="molecule type" value="Genomic_DNA"/>
</dbReference>
<sequence length="166" mass="17769">MLTRRAADDVAAAVLARQGRTLATGAGRGGRGVAARERRPVRWRVDATGPRSARMVLGGPGAQTVPHRARWHGAARPRVRLDRCRRVTDITADHLGHDGRQSIEDIAYVKALLAERVRDGGTLVLDADDPCLPAVVDASSRQPSAADRIPAVTSAQLARRPPVRTG</sequence>
<feature type="domain" description="Mur ligase central" evidence="2">
    <location>
        <begin position="87"/>
        <end position="143"/>
    </location>
</feature>
<reference evidence="3" key="1">
    <citation type="journal article" date="2014" name="Int. J. Syst. Evol. Microbiol.">
        <title>Complete genome sequence of Corynebacterium casei LMG S-19264T (=DSM 44701T), isolated from a smear-ripened cheese.</title>
        <authorList>
            <consortium name="US DOE Joint Genome Institute (JGI-PGF)"/>
            <person name="Walter F."/>
            <person name="Albersmeier A."/>
            <person name="Kalinowski J."/>
            <person name="Ruckert C."/>
        </authorList>
    </citation>
    <scope>NUCLEOTIDE SEQUENCE</scope>
    <source>
        <strain evidence="3">CGMCC 4.7201</strain>
    </source>
</reference>
<evidence type="ECO:0000313" key="3">
    <source>
        <dbReference type="EMBL" id="GGO99422.1"/>
    </source>
</evidence>
<protein>
    <recommendedName>
        <fullName evidence="2">Mur ligase central domain-containing protein</fullName>
    </recommendedName>
</protein>
<dbReference type="Pfam" id="PF08245">
    <property type="entry name" value="Mur_ligase_M"/>
    <property type="match status" value="1"/>
</dbReference>
<proteinExistence type="predicted"/>
<comment type="caution">
    <text evidence="3">The sequence shown here is derived from an EMBL/GenBank/DDBJ whole genome shotgun (WGS) entry which is preliminary data.</text>
</comment>
<evidence type="ECO:0000313" key="4">
    <source>
        <dbReference type="Proteomes" id="UP000641932"/>
    </source>
</evidence>
<dbReference type="Proteomes" id="UP000641932">
    <property type="component" value="Unassembled WGS sequence"/>
</dbReference>
<reference evidence="3" key="2">
    <citation type="submission" date="2020-09" db="EMBL/GenBank/DDBJ databases">
        <authorList>
            <person name="Sun Q."/>
            <person name="Zhou Y."/>
        </authorList>
    </citation>
    <scope>NUCLEOTIDE SEQUENCE</scope>
    <source>
        <strain evidence="3">CGMCC 4.7201</strain>
    </source>
</reference>
<organism evidence="3 4">
    <name type="scientific">Wenjunlia tyrosinilytica</name>
    <dbReference type="NCBI Taxonomy" id="1544741"/>
    <lineage>
        <taxon>Bacteria</taxon>
        <taxon>Bacillati</taxon>
        <taxon>Actinomycetota</taxon>
        <taxon>Actinomycetes</taxon>
        <taxon>Kitasatosporales</taxon>
        <taxon>Streptomycetaceae</taxon>
        <taxon>Wenjunlia</taxon>
    </lineage>
</organism>